<evidence type="ECO:0000313" key="4">
    <source>
        <dbReference type="EMBL" id="CAB4255581.1"/>
    </source>
</evidence>
<comment type="caution">
    <text evidence="4">The sequence shown here is derived from an EMBL/GenBank/DDBJ whole genome shotgun (WGS) entry which is preliminary data.</text>
</comment>
<accession>A0A8H2VH53</accession>
<dbReference type="RefSeq" id="XP_041407425.1">
    <property type="nucleotide sequence ID" value="XM_041551491.1"/>
</dbReference>
<dbReference type="EMBL" id="CAEFZW010000006">
    <property type="protein sequence ID" value="CAB4255581.1"/>
    <property type="molecule type" value="Genomic_DNA"/>
</dbReference>
<keyword evidence="1" id="KW-0833">Ubl conjugation pathway</keyword>
<reference evidence="4 5" key="1">
    <citation type="submission" date="2020-05" db="EMBL/GenBank/DDBJ databases">
        <authorList>
            <person name="Casaregola S."/>
            <person name="Devillers H."/>
            <person name="Grondin C."/>
        </authorList>
    </citation>
    <scope>NUCLEOTIDE SEQUENCE [LARGE SCALE GENOMIC DNA]</scope>
    <source>
        <strain evidence="4 5">CLIB 1767</strain>
    </source>
</reference>
<proteinExistence type="predicted"/>
<dbReference type="GO" id="GO:0019787">
    <property type="term" value="F:ubiquitin-like protein transferase activity"/>
    <property type="evidence" value="ECO:0007669"/>
    <property type="project" value="InterPro"/>
</dbReference>
<keyword evidence="2" id="KW-0653">Protein transport</keyword>
<protein>
    <submittedName>
        <fullName evidence="4">Similar to Saccharomyces cerevisiae YLL042C ATG10 Conserved E2-like conjugating enzyme that mediates formation of the Atg12p-Atg5p conjugate, which is a critical step in autophagy</fullName>
    </submittedName>
</protein>
<gene>
    <name evidence="4" type="ORF">KABA2_06S08822</name>
</gene>
<evidence type="ECO:0000313" key="5">
    <source>
        <dbReference type="Proteomes" id="UP000644660"/>
    </source>
</evidence>
<keyword evidence="3" id="KW-0072">Autophagy</keyword>
<evidence type="ECO:0000256" key="1">
    <source>
        <dbReference type="ARBA" id="ARBA00022786"/>
    </source>
</evidence>
<dbReference type="GO" id="GO:0006914">
    <property type="term" value="P:autophagy"/>
    <property type="evidence" value="ECO:0007669"/>
    <property type="project" value="UniProtKB-KW"/>
</dbReference>
<dbReference type="Gene3D" id="3.30.1460.50">
    <property type="match status" value="1"/>
</dbReference>
<organism evidence="4 5">
    <name type="scientific">Maudiozyma barnettii</name>
    <dbReference type="NCBI Taxonomy" id="61262"/>
    <lineage>
        <taxon>Eukaryota</taxon>
        <taxon>Fungi</taxon>
        <taxon>Dikarya</taxon>
        <taxon>Ascomycota</taxon>
        <taxon>Saccharomycotina</taxon>
        <taxon>Saccharomycetes</taxon>
        <taxon>Saccharomycetales</taxon>
        <taxon>Saccharomycetaceae</taxon>
        <taxon>Maudiozyma</taxon>
    </lineage>
</organism>
<dbReference type="GO" id="GO:0015031">
    <property type="term" value="P:protein transport"/>
    <property type="evidence" value="ECO:0007669"/>
    <property type="project" value="UniProtKB-KW"/>
</dbReference>
<dbReference type="GeneID" id="64858636"/>
<evidence type="ECO:0000256" key="3">
    <source>
        <dbReference type="ARBA" id="ARBA00023006"/>
    </source>
</evidence>
<keyword evidence="5" id="KW-1185">Reference proteome</keyword>
<name>A0A8H2VH53_9SACH</name>
<keyword evidence="2" id="KW-0813">Transport</keyword>
<dbReference type="AlphaFoldDB" id="A0A8H2VH53"/>
<evidence type="ECO:0000256" key="2">
    <source>
        <dbReference type="ARBA" id="ARBA00022927"/>
    </source>
</evidence>
<dbReference type="Proteomes" id="UP000644660">
    <property type="component" value="Unassembled WGS sequence"/>
</dbReference>
<dbReference type="InterPro" id="IPR007135">
    <property type="entry name" value="Atg3/Atg10"/>
</dbReference>
<dbReference type="Pfam" id="PF03987">
    <property type="entry name" value="Autophagy_act_C"/>
    <property type="match status" value="1"/>
</dbReference>
<dbReference type="OrthoDB" id="4031501at2759"/>
<sequence>MLSLEEYKTQLSQLYQSKVFQARSDCITFNFSTIIFTIYFKANNRILDATGASVVILRIEYSEIYREPTLYIQLQHEFTDVSGLLVTKLCIVPDMGVILPKPVQSIFVIEPEQCDGAIWWCFHQCNTKYIIGDNQSYKDTYLERWVSSYIYSWV</sequence>